<accession>A0A433DD95</accession>
<dbReference type="AlphaFoldDB" id="A0A433DD95"/>
<reference evidence="2 3" key="1">
    <citation type="journal article" date="2018" name="New Phytol.">
        <title>Phylogenomics of Endogonaceae and evolution of mycorrhizas within Mucoromycota.</title>
        <authorList>
            <person name="Chang Y."/>
            <person name="Desiro A."/>
            <person name="Na H."/>
            <person name="Sandor L."/>
            <person name="Lipzen A."/>
            <person name="Clum A."/>
            <person name="Barry K."/>
            <person name="Grigoriev I.V."/>
            <person name="Martin F.M."/>
            <person name="Stajich J.E."/>
            <person name="Smith M.E."/>
            <person name="Bonito G."/>
            <person name="Spatafora J.W."/>
        </authorList>
    </citation>
    <scope>NUCLEOTIDE SEQUENCE [LARGE SCALE GENOMIC DNA]</scope>
    <source>
        <strain evidence="2 3">GMNB39</strain>
    </source>
</reference>
<dbReference type="Proteomes" id="UP000268093">
    <property type="component" value="Unassembled WGS sequence"/>
</dbReference>
<evidence type="ECO:0000313" key="3">
    <source>
        <dbReference type="Proteomes" id="UP000268093"/>
    </source>
</evidence>
<name>A0A433DD95_9FUNG</name>
<dbReference type="InterPro" id="IPR042201">
    <property type="entry name" value="FH2_Formin_sf"/>
</dbReference>
<dbReference type="EMBL" id="RBNI01002915">
    <property type="protein sequence ID" value="RUP48821.1"/>
    <property type="molecule type" value="Genomic_DNA"/>
</dbReference>
<protein>
    <submittedName>
        <fullName evidence="2">Uncharacterized protein</fullName>
    </submittedName>
</protein>
<gene>
    <name evidence="2" type="ORF">BC936DRAFT_143896</name>
</gene>
<proteinExistence type="predicted"/>
<keyword evidence="1" id="KW-0175">Coiled coil</keyword>
<dbReference type="Gene3D" id="1.20.58.2220">
    <property type="entry name" value="Formin, FH2 domain"/>
    <property type="match status" value="1"/>
</dbReference>
<comment type="caution">
    <text evidence="2">The sequence shown here is derived from an EMBL/GenBank/DDBJ whole genome shotgun (WGS) entry which is preliminary data.</text>
</comment>
<organism evidence="2 3">
    <name type="scientific">Jimgerdemannia flammicorona</name>
    <dbReference type="NCBI Taxonomy" id="994334"/>
    <lineage>
        <taxon>Eukaryota</taxon>
        <taxon>Fungi</taxon>
        <taxon>Fungi incertae sedis</taxon>
        <taxon>Mucoromycota</taxon>
        <taxon>Mucoromycotina</taxon>
        <taxon>Endogonomycetes</taxon>
        <taxon>Endogonales</taxon>
        <taxon>Endogonaceae</taxon>
        <taxon>Jimgerdemannia</taxon>
    </lineage>
</organism>
<keyword evidence="3" id="KW-1185">Reference proteome</keyword>
<evidence type="ECO:0000256" key="1">
    <source>
        <dbReference type="SAM" id="Coils"/>
    </source>
</evidence>
<evidence type="ECO:0000313" key="2">
    <source>
        <dbReference type="EMBL" id="RUP48821.1"/>
    </source>
</evidence>
<feature type="coiled-coil region" evidence="1">
    <location>
        <begin position="60"/>
        <end position="133"/>
    </location>
</feature>
<sequence length="538" mass="61545">MPPSASQLCQNILRVLKKSVPRQDNRYTAVPTSDNGHQTNSATVGTELEVLHHWENNTRSDDLKTTVEKLNSELETLREELEQTNIKHKDELEHQEKFHEQLKDTVKAWERKVADLTNELQRQKDKYTKEKTAMAGRMGDLEKKIQLERSLCPPTQDGYVSEQKSGLFVMDGANPERFAKTWKKISLIRVKIIEGMSEQKGLRYENINKWYNERVNSFSNSENTRLKKSVLKRVVQHGISSQLATIWNTVLLNDPITLRPADKVFVTHDTIFDEIQALDLKPSKSSKIAMLVARVGSEFASLLLKKIPEPMNVENKFHAAVKYDPFSDLSYKTFNIRKDLLSFLDAKTDSVTETLAIFGNEESVRQSRSSVRFLVYLCIHARLQMEVMGNGEMVVFFAGTASDQSIRNVERTEGVKELDAIRFRNDLYNIVDSLSSAEEDLTVCMTISPGVANIKWEGDRVTIGDQIENKRQFLNGLCRAQFPSFSRTSKVDLSRKKSWDWDFTQSNMFFQYVFLVGRRVPALWCSSAYGGARSNGDE</sequence>